<dbReference type="EMBL" id="VBOZ01000012">
    <property type="protein sequence ID" value="TMQ65642.1"/>
    <property type="molecule type" value="Genomic_DNA"/>
</dbReference>
<evidence type="ECO:0000313" key="2">
    <source>
        <dbReference type="Proteomes" id="UP000317691"/>
    </source>
</evidence>
<name>A0A538TPT1_UNCEI</name>
<dbReference type="AlphaFoldDB" id="A0A538TPT1"/>
<evidence type="ECO:0000313" key="1">
    <source>
        <dbReference type="EMBL" id="TMQ65642.1"/>
    </source>
</evidence>
<dbReference type="InterPro" id="IPR011250">
    <property type="entry name" value="OMP/PagP_B-barrel"/>
</dbReference>
<dbReference type="Gene3D" id="2.40.160.20">
    <property type="match status" value="1"/>
</dbReference>
<gene>
    <name evidence="1" type="ORF">E6K79_04770</name>
</gene>
<organism evidence="1 2">
    <name type="scientific">Eiseniibacteriota bacterium</name>
    <dbReference type="NCBI Taxonomy" id="2212470"/>
    <lineage>
        <taxon>Bacteria</taxon>
        <taxon>Candidatus Eiseniibacteriota</taxon>
    </lineage>
</organism>
<sequence length="156" mass="16543">MKTRWTVLAGIALFALVLVLAPIPAAAGDIGLRTGFALNPDDFVIGGHYRTPPIAEYLYFVPSAEVGFGDVTMVAFNADLHYLIDVKSKLAPYVGAGMTINWFDGENGADSQTDVGGGIIGGLMLGQTKNGRLFLEGKLGLGDVPDAKFLVGWNIR</sequence>
<dbReference type="Proteomes" id="UP000317691">
    <property type="component" value="Unassembled WGS sequence"/>
</dbReference>
<proteinExistence type="predicted"/>
<dbReference type="SUPFAM" id="SSF56925">
    <property type="entry name" value="OMPA-like"/>
    <property type="match status" value="1"/>
</dbReference>
<reference evidence="1 2" key="1">
    <citation type="journal article" date="2019" name="Nat. Microbiol.">
        <title>Mediterranean grassland soil C-N compound turnover is dependent on rainfall and depth, and is mediated by genomically divergent microorganisms.</title>
        <authorList>
            <person name="Diamond S."/>
            <person name="Andeer P.F."/>
            <person name="Li Z."/>
            <person name="Crits-Christoph A."/>
            <person name="Burstein D."/>
            <person name="Anantharaman K."/>
            <person name="Lane K.R."/>
            <person name="Thomas B.C."/>
            <person name="Pan C."/>
            <person name="Northen T.R."/>
            <person name="Banfield J.F."/>
        </authorList>
    </citation>
    <scope>NUCLEOTIDE SEQUENCE [LARGE SCALE GENOMIC DNA]</scope>
    <source>
        <strain evidence="1">WS_9</strain>
    </source>
</reference>
<accession>A0A538TPT1</accession>
<evidence type="ECO:0008006" key="3">
    <source>
        <dbReference type="Google" id="ProtNLM"/>
    </source>
</evidence>
<comment type="caution">
    <text evidence="1">The sequence shown here is derived from an EMBL/GenBank/DDBJ whole genome shotgun (WGS) entry which is preliminary data.</text>
</comment>
<protein>
    <recommendedName>
        <fullName evidence="3">Outer membrane protein beta-barrel domain-containing protein</fullName>
    </recommendedName>
</protein>